<keyword evidence="6" id="KW-0862">Zinc</keyword>
<dbReference type="Proteomes" id="UP000256763">
    <property type="component" value="Unassembled WGS sequence"/>
</dbReference>
<dbReference type="Gene3D" id="3.60.140.10">
    <property type="entry name" value="CNF1/YfiH-like putative cysteine hydrolases"/>
    <property type="match status" value="1"/>
</dbReference>
<evidence type="ECO:0000256" key="1">
    <source>
        <dbReference type="ARBA" id="ARBA00000553"/>
    </source>
</evidence>
<dbReference type="GO" id="GO:0016787">
    <property type="term" value="F:hydrolase activity"/>
    <property type="evidence" value="ECO:0007669"/>
    <property type="project" value="UniProtKB-KW"/>
</dbReference>
<dbReference type="InterPro" id="IPR011324">
    <property type="entry name" value="Cytotoxic_necrot_fac-like_cat"/>
</dbReference>
<comment type="catalytic activity">
    <reaction evidence="8">
        <text>adenosine + phosphate = alpha-D-ribose 1-phosphate + adenine</text>
        <dbReference type="Rhea" id="RHEA:27642"/>
        <dbReference type="ChEBI" id="CHEBI:16335"/>
        <dbReference type="ChEBI" id="CHEBI:16708"/>
        <dbReference type="ChEBI" id="CHEBI:43474"/>
        <dbReference type="ChEBI" id="CHEBI:57720"/>
        <dbReference type="EC" id="2.4.2.1"/>
    </reaction>
    <physiologicalReaction direction="left-to-right" evidence="8">
        <dbReference type="Rhea" id="RHEA:27643"/>
    </physiologicalReaction>
</comment>
<evidence type="ECO:0000256" key="4">
    <source>
        <dbReference type="ARBA" id="ARBA00022723"/>
    </source>
</evidence>
<name>A0A3E0X310_9GAMM</name>
<evidence type="ECO:0000256" key="8">
    <source>
        <dbReference type="ARBA" id="ARBA00048968"/>
    </source>
</evidence>
<dbReference type="Pfam" id="PF02578">
    <property type="entry name" value="Cu-oxidase_4"/>
    <property type="match status" value="1"/>
</dbReference>
<proteinExistence type="inferred from homology"/>
<organism evidence="11 12">
    <name type="scientific">Alkalilimnicola ehrlichii</name>
    <dbReference type="NCBI Taxonomy" id="351052"/>
    <lineage>
        <taxon>Bacteria</taxon>
        <taxon>Pseudomonadati</taxon>
        <taxon>Pseudomonadota</taxon>
        <taxon>Gammaproteobacteria</taxon>
        <taxon>Chromatiales</taxon>
        <taxon>Ectothiorhodospiraceae</taxon>
        <taxon>Alkalilimnicola</taxon>
    </lineage>
</organism>
<dbReference type="InterPro" id="IPR038371">
    <property type="entry name" value="Cu_polyphenol_OxRdtase_sf"/>
</dbReference>
<evidence type="ECO:0000256" key="9">
    <source>
        <dbReference type="ARBA" id="ARBA00049893"/>
    </source>
</evidence>
<keyword evidence="3" id="KW-0808">Transferase</keyword>
<evidence type="ECO:0000256" key="3">
    <source>
        <dbReference type="ARBA" id="ARBA00022679"/>
    </source>
</evidence>
<evidence type="ECO:0000313" key="12">
    <source>
        <dbReference type="Proteomes" id="UP000256763"/>
    </source>
</evidence>
<reference evidence="12" key="1">
    <citation type="submission" date="2017-05" db="EMBL/GenBank/DDBJ databases">
        <authorList>
            <person name="Sharma S."/>
            <person name="Sidhu C."/>
            <person name="Pinnaka A.K."/>
        </authorList>
    </citation>
    <scope>NUCLEOTIDE SEQUENCE [LARGE SCALE GENOMIC DNA]</scope>
    <source>
        <strain evidence="12">AK93</strain>
    </source>
</reference>
<evidence type="ECO:0000256" key="2">
    <source>
        <dbReference type="ARBA" id="ARBA00007353"/>
    </source>
</evidence>
<protein>
    <recommendedName>
        <fullName evidence="10">Purine nucleoside phosphorylase</fullName>
    </recommendedName>
</protein>
<comment type="similarity">
    <text evidence="2 10">Belongs to the purine nucleoside phosphorylase YfiH/LACC1 family.</text>
</comment>
<comment type="catalytic activity">
    <reaction evidence="9">
        <text>S-methyl-5'-thioadenosine + phosphate = 5-(methylsulfanyl)-alpha-D-ribose 1-phosphate + adenine</text>
        <dbReference type="Rhea" id="RHEA:11852"/>
        <dbReference type="ChEBI" id="CHEBI:16708"/>
        <dbReference type="ChEBI" id="CHEBI:17509"/>
        <dbReference type="ChEBI" id="CHEBI:43474"/>
        <dbReference type="ChEBI" id="CHEBI:58533"/>
        <dbReference type="EC" id="2.4.2.28"/>
    </reaction>
    <physiologicalReaction direction="left-to-right" evidence="9">
        <dbReference type="Rhea" id="RHEA:11853"/>
    </physiologicalReaction>
</comment>
<gene>
    <name evidence="11" type="ORF">CAL65_01045</name>
</gene>
<dbReference type="EMBL" id="NFZW01000001">
    <property type="protein sequence ID" value="RFA39418.1"/>
    <property type="molecule type" value="Genomic_DNA"/>
</dbReference>
<dbReference type="OrthoDB" id="4279at2"/>
<evidence type="ECO:0000313" key="11">
    <source>
        <dbReference type="EMBL" id="RFA39418.1"/>
    </source>
</evidence>
<dbReference type="GO" id="GO:0005507">
    <property type="term" value="F:copper ion binding"/>
    <property type="evidence" value="ECO:0007669"/>
    <property type="project" value="TreeGrafter"/>
</dbReference>
<keyword evidence="12" id="KW-1185">Reference proteome</keyword>
<evidence type="ECO:0000256" key="6">
    <source>
        <dbReference type="ARBA" id="ARBA00022833"/>
    </source>
</evidence>
<accession>A0A3E0X310</accession>
<comment type="catalytic activity">
    <reaction evidence="1">
        <text>inosine + phosphate = alpha-D-ribose 1-phosphate + hypoxanthine</text>
        <dbReference type="Rhea" id="RHEA:27646"/>
        <dbReference type="ChEBI" id="CHEBI:17368"/>
        <dbReference type="ChEBI" id="CHEBI:17596"/>
        <dbReference type="ChEBI" id="CHEBI:43474"/>
        <dbReference type="ChEBI" id="CHEBI:57720"/>
        <dbReference type="EC" id="2.4.2.1"/>
    </reaction>
    <physiologicalReaction direction="left-to-right" evidence="1">
        <dbReference type="Rhea" id="RHEA:27647"/>
    </physiologicalReaction>
</comment>
<comment type="caution">
    <text evidence="11">The sequence shown here is derived from an EMBL/GenBank/DDBJ whole genome shotgun (WGS) entry which is preliminary data.</text>
</comment>
<dbReference type="NCBIfam" id="TIGR00726">
    <property type="entry name" value="peptidoglycan editing factor PgeF"/>
    <property type="match status" value="1"/>
</dbReference>
<keyword evidence="5" id="KW-0378">Hydrolase</keyword>
<dbReference type="InterPro" id="IPR003730">
    <property type="entry name" value="Cu_polyphenol_OxRdtase"/>
</dbReference>
<comment type="catalytic activity">
    <reaction evidence="7">
        <text>adenosine + H2O + H(+) = inosine + NH4(+)</text>
        <dbReference type="Rhea" id="RHEA:24408"/>
        <dbReference type="ChEBI" id="CHEBI:15377"/>
        <dbReference type="ChEBI" id="CHEBI:15378"/>
        <dbReference type="ChEBI" id="CHEBI:16335"/>
        <dbReference type="ChEBI" id="CHEBI:17596"/>
        <dbReference type="ChEBI" id="CHEBI:28938"/>
        <dbReference type="EC" id="3.5.4.4"/>
    </reaction>
    <physiologicalReaction direction="left-to-right" evidence="7">
        <dbReference type="Rhea" id="RHEA:24409"/>
    </physiologicalReaction>
</comment>
<dbReference type="CDD" id="cd16833">
    <property type="entry name" value="YfiH"/>
    <property type="match status" value="1"/>
</dbReference>
<evidence type="ECO:0000256" key="10">
    <source>
        <dbReference type="RuleBase" id="RU361274"/>
    </source>
</evidence>
<evidence type="ECO:0000256" key="7">
    <source>
        <dbReference type="ARBA" id="ARBA00047989"/>
    </source>
</evidence>
<dbReference type="PANTHER" id="PTHR30616:SF2">
    <property type="entry name" value="PURINE NUCLEOSIDE PHOSPHORYLASE LACC1"/>
    <property type="match status" value="1"/>
</dbReference>
<sequence length="244" mass="26417">MTESASFIAADWPAPTNIKAGVTTRVGGASLPPLASFNLGINVEDDPVCLAENRRRLRERLRLPQEPAWLRQVHGTRVVPAADGEAEADGSWADRPGIVCAVLTADCLPVLLCDDAGERVAALHAGWRGLAAGIIEQGVAALQTAPATLMAWLGPAIGPAVFEVGGEVRAAFLRQSPAAAECFVPADREGHWYADLYGLARERLQRLGIDRVYGGGFCTYRQKDMFYSYRRDGRTGRMASLIWR</sequence>
<keyword evidence="4" id="KW-0479">Metal-binding</keyword>
<dbReference type="SUPFAM" id="SSF64438">
    <property type="entry name" value="CNF1/YfiH-like putative cysteine hydrolases"/>
    <property type="match status" value="1"/>
</dbReference>
<dbReference type="RefSeq" id="WP_116300627.1">
    <property type="nucleotide sequence ID" value="NZ_NFZV01000001.1"/>
</dbReference>
<evidence type="ECO:0000256" key="5">
    <source>
        <dbReference type="ARBA" id="ARBA00022801"/>
    </source>
</evidence>
<dbReference type="AlphaFoldDB" id="A0A3E0X310"/>
<dbReference type="PANTHER" id="PTHR30616">
    <property type="entry name" value="UNCHARACTERIZED PROTEIN YFIH"/>
    <property type="match status" value="1"/>
</dbReference>
<dbReference type="GO" id="GO:0017061">
    <property type="term" value="F:S-methyl-5-thioadenosine phosphorylase activity"/>
    <property type="evidence" value="ECO:0007669"/>
    <property type="project" value="UniProtKB-EC"/>
</dbReference>